<proteinExistence type="predicted"/>
<dbReference type="InterPro" id="IPR018060">
    <property type="entry name" value="HTH_AraC"/>
</dbReference>
<dbReference type="InterPro" id="IPR020449">
    <property type="entry name" value="Tscrpt_reg_AraC-type_HTH"/>
</dbReference>
<dbReference type="InterPro" id="IPR009057">
    <property type="entry name" value="Homeodomain-like_sf"/>
</dbReference>
<dbReference type="PROSITE" id="PS01124">
    <property type="entry name" value="HTH_ARAC_FAMILY_2"/>
    <property type="match status" value="1"/>
</dbReference>
<feature type="domain" description="HTH araC/xylS-type" evidence="4">
    <location>
        <begin position="220"/>
        <end position="325"/>
    </location>
</feature>
<dbReference type="Gene3D" id="1.10.10.60">
    <property type="entry name" value="Homeodomain-like"/>
    <property type="match status" value="2"/>
</dbReference>
<reference evidence="5" key="1">
    <citation type="submission" date="2021-12" db="EMBL/GenBank/DDBJ databases">
        <authorList>
            <person name="Rodrigo-Torres L."/>
            <person name="Arahal R. D."/>
            <person name="Lucena T."/>
        </authorList>
    </citation>
    <scope>NUCLEOTIDE SEQUENCE</scope>
    <source>
        <strain evidence="5">CECT 8858</strain>
    </source>
</reference>
<organism evidence="5 6">
    <name type="scientific">Emticicia aquatica</name>
    <dbReference type="NCBI Taxonomy" id="1681835"/>
    <lineage>
        <taxon>Bacteria</taxon>
        <taxon>Pseudomonadati</taxon>
        <taxon>Bacteroidota</taxon>
        <taxon>Cytophagia</taxon>
        <taxon>Cytophagales</taxon>
        <taxon>Leadbetterellaceae</taxon>
        <taxon>Emticicia</taxon>
    </lineage>
</organism>
<evidence type="ECO:0000256" key="2">
    <source>
        <dbReference type="ARBA" id="ARBA00023125"/>
    </source>
</evidence>
<evidence type="ECO:0000313" key="5">
    <source>
        <dbReference type="EMBL" id="CAH0997794.1"/>
    </source>
</evidence>
<keyword evidence="1" id="KW-0805">Transcription regulation</keyword>
<dbReference type="PANTHER" id="PTHR43280">
    <property type="entry name" value="ARAC-FAMILY TRANSCRIPTIONAL REGULATOR"/>
    <property type="match status" value="1"/>
</dbReference>
<evidence type="ECO:0000313" key="6">
    <source>
        <dbReference type="Proteomes" id="UP000837932"/>
    </source>
</evidence>
<name>A0ABN8F1T3_9BACT</name>
<dbReference type="EMBL" id="CAKLPY010000006">
    <property type="protein sequence ID" value="CAH0997794.1"/>
    <property type="molecule type" value="Genomic_DNA"/>
</dbReference>
<dbReference type="Pfam" id="PF12833">
    <property type="entry name" value="HTH_18"/>
    <property type="match status" value="1"/>
</dbReference>
<dbReference type="PANTHER" id="PTHR43280:SF32">
    <property type="entry name" value="TRANSCRIPTIONAL REGULATORY PROTEIN"/>
    <property type="match status" value="1"/>
</dbReference>
<dbReference type="SUPFAM" id="SSF46689">
    <property type="entry name" value="Homeodomain-like"/>
    <property type="match status" value="1"/>
</dbReference>
<gene>
    <name evidence="5" type="primary">rhaS_8</name>
    <name evidence="5" type="ORF">EMA8858_03928</name>
</gene>
<keyword evidence="3" id="KW-0804">Transcription</keyword>
<keyword evidence="2" id="KW-0238">DNA-binding</keyword>
<evidence type="ECO:0000256" key="3">
    <source>
        <dbReference type="ARBA" id="ARBA00023163"/>
    </source>
</evidence>
<keyword evidence="6" id="KW-1185">Reference proteome</keyword>
<protein>
    <submittedName>
        <fullName evidence="5">HTH-type transcriptional activator RhaS</fullName>
    </submittedName>
</protein>
<accession>A0ABN8F1T3</accession>
<evidence type="ECO:0000259" key="4">
    <source>
        <dbReference type="PROSITE" id="PS01124"/>
    </source>
</evidence>
<dbReference type="PRINTS" id="PR00032">
    <property type="entry name" value="HTHARAC"/>
</dbReference>
<comment type="caution">
    <text evidence="5">The sequence shown here is derived from an EMBL/GenBank/DDBJ whole genome shotgun (WGS) entry which is preliminary data.</text>
</comment>
<dbReference type="Proteomes" id="UP000837932">
    <property type="component" value="Unassembled WGS sequence"/>
</dbReference>
<evidence type="ECO:0000256" key="1">
    <source>
        <dbReference type="ARBA" id="ARBA00023015"/>
    </source>
</evidence>
<sequence>MFRFHTTITMKPIELIIQLNLLFGLYFPHYTYRICIRKFSETQGSESYDFLDLYLTHNLCGFKRTALLQKNDGIYSIILKDVKFGDLRYGRHYYDYQAGTLVLDAPNQFTIIDNPKVIYQPLGYGLIFHPDLLIGTHLGKTIHNYKFFDYQTNEALHLSENERQLILDCFAKIEFELKQPIDKHSKKLISSNIKLFLDYCQRFYDHQFITRENVNKGILERFEDLLNSYFASEKPQTIGLPSVAYFADELHLSANYFGDLIKKETGQSANDYILNRTIDEAKNRIYENDNTVNEIAYGIGFKYPQHFTRLFKQKVGVSPMEYRGLN</sequence>
<dbReference type="SMART" id="SM00342">
    <property type="entry name" value="HTH_ARAC"/>
    <property type="match status" value="1"/>
</dbReference>